<feature type="signal peptide" evidence="1">
    <location>
        <begin position="1"/>
        <end position="28"/>
    </location>
</feature>
<dbReference type="RefSeq" id="WP_169788496.1">
    <property type="nucleotide sequence ID" value="NZ_AZFS01000059.1"/>
</dbReference>
<dbReference type="Proteomes" id="UP000051580">
    <property type="component" value="Unassembled WGS sequence"/>
</dbReference>
<name>A0A0R1UTY3_9LACO</name>
<proteinExistence type="predicted"/>
<accession>A0A0R1UTY3</accession>
<evidence type="ECO:0000256" key="1">
    <source>
        <dbReference type="SAM" id="SignalP"/>
    </source>
</evidence>
<feature type="chain" id="PRO_5006411945" evidence="1">
    <location>
        <begin position="29"/>
        <end position="57"/>
    </location>
</feature>
<keyword evidence="1" id="KW-0732">Signal</keyword>
<organism evidence="2 3">
    <name type="scientific">Levilactobacillus hammesii DSM 16381</name>
    <dbReference type="NCBI Taxonomy" id="1423753"/>
    <lineage>
        <taxon>Bacteria</taxon>
        <taxon>Bacillati</taxon>
        <taxon>Bacillota</taxon>
        <taxon>Bacilli</taxon>
        <taxon>Lactobacillales</taxon>
        <taxon>Lactobacillaceae</taxon>
        <taxon>Levilactobacillus</taxon>
    </lineage>
</organism>
<dbReference type="EMBL" id="AZFS01000059">
    <property type="protein sequence ID" value="KRL94405.1"/>
    <property type="molecule type" value="Genomic_DNA"/>
</dbReference>
<sequence>MRVFNRVLVVVAAVAVLGSGVFATQAVASTTNDNAATQQSLSQAYAQLVQKQTEPLK</sequence>
<evidence type="ECO:0000313" key="3">
    <source>
        <dbReference type="Proteomes" id="UP000051580"/>
    </source>
</evidence>
<dbReference type="AlphaFoldDB" id="A0A0R1UTY3"/>
<dbReference type="PATRIC" id="fig|1423753.3.peg.581"/>
<comment type="caution">
    <text evidence="2">The sequence shown here is derived from an EMBL/GenBank/DDBJ whole genome shotgun (WGS) entry which is preliminary data.</text>
</comment>
<protein>
    <submittedName>
        <fullName evidence="2">Uncharacterized protein</fullName>
    </submittedName>
</protein>
<gene>
    <name evidence="2" type="ORF">FD28_GL000557</name>
</gene>
<evidence type="ECO:0000313" key="2">
    <source>
        <dbReference type="EMBL" id="KRL94405.1"/>
    </source>
</evidence>
<reference evidence="2 3" key="1">
    <citation type="journal article" date="2015" name="Genome Announc.">
        <title>Expanding the biotechnology potential of lactobacilli through comparative genomics of 213 strains and associated genera.</title>
        <authorList>
            <person name="Sun Z."/>
            <person name="Harris H.M."/>
            <person name="McCann A."/>
            <person name="Guo C."/>
            <person name="Argimon S."/>
            <person name="Zhang W."/>
            <person name="Yang X."/>
            <person name="Jeffery I.B."/>
            <person name="Cooney J.C."/>
            <person name="Kagawa T.F."/>
            <person name="Liu W."/>
            <person name="Song Y."/>
            <person name="Salvetti E."/>
            <person name="Wrobel A."/>
            <person name="Rasinkangas P."/>
            <person name="Parkhill J."/>
            <person name="Rea M.C."/>
            <person name="O'Sullivan O."/>
            <person name="Ritari J."/>
            <person name="Douillard F.P."/>
            <person name="Paul Ross R."/>
            <person name="Yang R."/>
            <person name="Briner A.E."/>
            <person name="Felis G.E."/>
            <person name="de Vos W.M."/>
            <person name="Barrangou R."/>
            <person name="Klaenhammer T.R."/>
            <person name="Caufield P.W."/>
            <person name="Cui Y."/>
            <person name="Zhang H."/>
            <person name="O'Toole P.W."/>
        </authorList>
    </citation>
    <scope>NUCLEOTIDE SEQUENCE [LARGE SCALE GENOMIC DNA]</scope>
    <source>
        <strain evidence="2 3">DSM 16381</strain>
    </source>
</reference>
<keyword evidence="3" id="KW-1185">Reference proteome</keyword>